<dbReference type="InterPro" id="IPR049071">
    <property type="entry name" value="MPI_cupin_dom"/>
</dbReference>
<dbReference type="PANTHER" id="PTHR42742:SF3">
    <property type="entry name" value="FRUCTOKINASE"/>
    <property type="match status" value="1"/>
</dbReference>
<comment type="cofactor">
    <cofactor evidence="8">
        <name>Zn(2+)</name>
        <dbReference type="ChEBI" id="CHEBI:29105"/>
    </cofactor>
    <text evidence="8">Binds 1 zinc ion per subunit.</text>
</comment>
<dbReference type="PIRSF" id="PIRSF036894">
    <property type="entry name" value="PMI_Firm_short"/>
    <property type="match status" value="1"/>
</dbReference>
<dbReference type="GO" id="GO:0005975">
    <property type="term" value="P:carbohydrate metabolic process"/>
    <property type="evidence" value="ECO:0007669"/>
    <property type="project" value="UniProtKB-UniRule"/>
</dbReference>
<comment type="catalytic activity">
    <reaction evidence="1 7">
        <text>D-mannose 6-phosphate = D-fructose 6-phosphate</text>
        <dbReference type="Rhea" id="RHEA:12356"/>
        <dbReference type="ChEBI" id="CHEBI:58735"/>
        <dbReference type="ChEBI" id="CHEBI:61527"/>
        <dbReference type="EC" id="5.3.1.8"/>
    </reaction>
</comment>
<evidence type="ECO:0000313" key="13">
    <source>
        <dbReference type="Proteomes" id="UP000051697"/>
    </source>
</evidence>
<dbReference type="PATRIC" id="fig|1423778.4.peg.684"/>
<dbReference type="InterPro" id="IPR051804">
    <property type="entry name" value="Carb_Metab_Reg_Kinase/Isom"/>
</dbReference>
<dbReference type="AlphaFoldDB" id="A0A0R1RLR7"/>
<keyword evidence="5 7" id="KW-0862">Zinc</keyword>
<comment type="similarity">
    <text evidence="2 7">Belongs to the mannose-6-phosphate isomerase type 1 family.</text>
</comment>
<evidence type="ECO:0000256" key="9">
    <source>
        <dbReference type="PIRSR" id="PIRSR036894-2"/>
    </source>
</evidence>
<feature type="binding site" evidence="8">
    <location>
        <position position="96"/>
    </location>
    <ligand>
        <name>Zn(2+)</name>
        <dbReference type="ChEBI" id="CHEBI:29105"/>
    </ligand>
</feature>
<feature type="domain" description="Mannose-6-phosphate isomerase cupin" evidence="11">
    <location>
        <begin position="244"/>
        <end position="316"/>
    </location>
</feature>
<reference evidence="12 13" key="1">
    <citation type="journal article" date="2015" name="Genome Announc.">
        <title>Expanding the biotechnology potential of lactobacilli through comparative genomics of 213 strains and associated genera.</title>
        <authorList>
            <person name="Sun Z."/>
            <person name="Harris H.M."/>
            <person name="McCann A."/>
            <person name="Guo C."/>
            <person name="Argimon S."/>
            <person name="Zhang W."/>
            <person name="Yang X."/>
            <person name="Jeffery I.B."/>
            <person name="Cooney J.C."/>
            <person name="Kagawa T.F."/>
            <person name="Liu W."/>
            <person name="Song Y."/>
            <person name="Salvetti E."/>
            <person name="Wrobel A."/>
            <person name="Rasinkangas P."/>
            <person name="Parkhill J."/>
            <person name="Rea M.C."/>
            <person name="O'Sullivan O."/>
            <person name="Ritari J."/>
            <person name="Douillard F.P."/>
            <person name="Paul Ross R."/>
            <person name="Yang R."/>
            <person name="Briner A.E."/>
            <person name="Felis G.E."/>
            <person name="de Vos W.M."/>
            <person name="Barrangou R."/>
            <person name="Klaenhammer T.R."/>
            <person name="Caufield P.W."/>
            <person name="Cui Y."/>
            <person name="Zhang H."/>
            <person name="O'Toole P.W."/>
        </authorList>
    </citation>
    <scope>NUCLEOTIDE SEQUENCE [LARGE SCALE GENOMIC DNA]</scope>
    <source>
        <strain evidence="12 13">DSM 15707</strain>
    </source>
</reference>
<gene>
    <name evidence="12" type="ORF">FC70_GL000656</name>
</gene>
<evidence type="ECO:0000256" key="7">
    <source>
        <dbReference type="PIRNR" id="PIRNR036894"/>
    </source>
</evidence>
<dbReference type="InterPro" id="IPR001250">
    <property type="entry name" value="Man6P_Isoase-1"/>
</dbReference>
<dbReference type="EC" id="5.3.1.8" evidence="3 7"/>
<dbReference type="GO" id="GO:0008270">
    <property type="term" value="F:zinc ion binding"/>
    <property type="evidence" value="ECO:0007669"/>
    <property type="project" value="UniProtKB-UniRule"/>
</dbReference>
<name>A0A0R1RLR7_9LACO</name>
<dbReference type="Proteomes" id="UP000051697">
    <property type="component" value="Unassembled WGS sequence"/>
</dbReference>
<evidence type="ECO:0000256" key="4">
    <source>
        <dbReference type="ARBA" id="ARBA00022723"/>
    </source>
</evidence>
<evidence type="ECO:0000256" key="5">
    <source>
        <dbReference type="ARBA" id="ARBA00022833"/>
    </source>
</evidence>
<dbReference type="InterPro" id="IPR011051">
    <property type="entry name" value="RmlC_Cupin_sf"/>
</dbReference>
<evidence type="ECO:0000313" key="12">
    <source>
        <dbReference type="EMBL" id="KRL56068.1"/>
    </source>
</evidence>
<keyword evidence="4 7" id="KW-0479">Metal-binding</keyword>
<keyword evidence="13" id="KW-1185">Reference proteome</keyword>
<feature type="active site" evidence="9">
    <location>
        <position position="190"/>
    </location>
</feature>
<dbReference type="PANTHER" id="PTHR42742">
    <property type="entry name" value="TRANSCRIPTIONAL REPRESSOR MPRA"/>
    <property type="match status" value="1"/>
</dbReference>
<dbReference type="STRING" id="1423778.FC70_GL000656"/>
<evidence type="ECO:0000256" key="1">
    <source>
        <dbReference type="ARBA" id="ARBA00000757"/>
    </source>
</evidence>
<dbReference type="InterPro" id="IPR046457">
    <property type="entry name" value="PMI_typeI_cat"/>
</dbReference>
<accession>A0A0R1RLR7</accession>
<evidence type="ECO:0000256" key="2">
    <source>
        <dbReference type="ARBA" id="ARBA00010772"/>
    </source>
</evidence>
<dbReference type="KEGG" id="lol:LACOL_0639"/>
<dbReference type="NCBIfam" id="TIGR00218">
    <property type="entry name" value="manA"/>
    <property type="match status" value="1"/>
</dbReference>
<dbReference type="SUPFAM" id="SSF51182">
    <property type="entry name" value="RmlC-like cupins"/>
    <property type="match status" value="1"/>
</dbReference>
<dbReference type="Pfam" id="PF20511">
    <property type="entry name" value="PMI_typeI_cat"/>
    <property type="match status" value="1"/>
</dbReference>
<dbReference type="GO" id="GO:0004476">
    <property type="term" value="F:mannose-6-phosphate isomerase activity"/>
    <property type="evidence" value="ECO:0007669"/>
    <property type="project" value="UniProtKB-UniRule"/>
</dbReference>
<feature type="binding site" evidence="8">
    <location>
        <position position="113"/>
    </location>
    <ligand>
        <name>Zn(2+)</name>
        <dbReference type="ChEBI" id="CHEBI:29105"/>
    </ligand>
</feature>
<dbReference type="InterPro" id="IPR014710">
    <property type="entry name" value="RmlC-like_jellyroll"/>
</dbReference>
<protein>
    <recommendedName>
        <fullName evidence="3 7">Mannose-6-phosphate isomerase</fullName>
        <ecNumber evidence="3 7">5.3.1.8</ecNumber>
    </recommendedName>
</protein>
<feature type="domain" description="Phosphomannose isomerase type I catalytic" evidence="10">
    <location>
        <begin position="7"/>
        <end position="105"/>
    </location>
</feature>
<comment type="caution">
    <text evidence="12">The sequence shown here is derived from an EMBL/GenBank/DDBJ whole genome shotgun (WGS) entry which is preliminary data.</text>
</comment>
<evidence type="ECO:0000259" key="10">
    <source>
        <dbReference type="Pfam" id="PF20511"/>
    </source>
</evidence>
<organism evidence="12 13">
    <name type="scientific">Paucilactobacillus oligofermentans DSM 15707 = LMG 22743</name>
    <dbReference type="NCBI Taxonomy" id="1423778"/>
    <lineage>
        <taxon>Bacteria</taxon>
        <taxon>Bacillati</taxon>
        <taxon>Bacillota</taxon>
        <taxon>Bacilli</taxon>
        <taxon>Lactobacillales</taxon>
        <taxon>Lactobacillaceae</taxon>
        <taxon>Paucilactobacillus</taxon>
    </lineage>
</organism>
<proteinExistence type="inferred from homology"/>
<dbReference type="Gene3D" id="2.60.120.10">
    <property type="entry name" value="Jelly Rolls"/>
    <property type="match status" value="2"/>
</dbReference>
<dbReference type="Pfam" id="PF21621">
    <property type="entry name" value="MPI_cupin_dom"/>
    <property type="match status" value="1"/>
</dbReference>
<dbReference type="CDD" id="cd07010">
    <property type="entry name" value="cupin_PMI_type_I_N_bac"/>
    <property type="match status" value="1"/>
</dbReference>
<evidence type="ECO:0000256" key="6">
    <source>
        <dbReference type="ARBA" id="ARBA00023235"/>
    </source>
</evidence>
<evidence type="ECO:0000259" key="11">
    <source>
        <dbReference type="Pfam" id="PF21621"/>
    </source>
</evidence>
<keyword evidence="6 7" id="KW-0413">Isomerase</keyword>
<dbReference type="OrthoDB" id="9808275at2"/>
<dbReference type="EMBL" id="AZFE01000030">
    <property type="protein sequence ID" value="KRL56068.1"/>
    <property type="molecule type" value="Genomic_DNA"/>
</dbReference>
<sequence length="318" mass="35471">MDEVLFFKPVFKEKIWGGKKLTSFGYDLPAGDIGECWAISGHSHGTTEVENGTFAGQTLASLWQTNQELFGHSKLERFPLLVKILDAEASLSVQVHPDDVYAKEHANDLGKTECWYVIDADPGSYLIFGHHAQTRAEFEKMVAAGDWDNLLNKVPVKKGDFFFVPSGTVHALTKGVMVLETQQSSDTTYRLYDFDRVDQKTGQKRELHLEDSFNVTTIPAKTVQQEPSVLKIGDSVLTTLVSDPISKYFNVYHYDIHGTVQFAKEYPYTLVSVLDGEGTLTVGGQSYSLIKGQHFMLTNEADEWTMTGNLECIASTAH</sequence>
<dbReference type="InterPro" id="IPR014628">
    <property type="entry name" value="Man6P_isomerase_Firm_short"/>
</dbReference>
<feature type="binding site" evidence="8">
    <location>
        <position position="170"/>
    </location>
    <ligand>
        <name>Zn(2+)</name>
        <dbReference type="ChEBI" id="CHEBI:29105"/>
    </ligand>
</feature>
<evidence type="ECO:0000256" key="3">
    <source>
        <dbReference type="ARBA" id="ARBA00011956"/>
    </source>
</evidence>
<dbReference type="RefSeq" id="WP_057889627.1">
    <property type="nucleotide sequence ID" value="NZ_AZFE01000030.1"/>
</dbReference>
<evidence type="ECO:0000256" key="8">
    <source>
        <dbReference type="PIRSR" id="PIRSR036894-1"/>
    </source>
</evidence>